<evidence type="ECO:0000256" key="1">
    <source>
        <dbReference type="SAM" id="MobiDB-lite"/>
    </source>
</evidence>
<proteinExistence type="predicted"/>
<feature type="region of interest" description="Disordered" evidence="1">
    <location>
        <begin position="50"/>
        <end position="69"/>
    </location>
</feature>
<dbReference type="EMBL" id="BAAAEO010000001">
    <property type="protein sequence ID" value="GAA0542954.1"/>
    <property type="molecule type" value="Genomic_DNA"/>
</dbReference>
<reference evidence="3" key="1">
    <citation type="journal article" date="2019" name="Int. J. Syst. Evol. Microbiol.">
        <title>The Global Catalogue of Microorganisms (GCM) 10K type strain sequencing project: providing services to taxonomists for standard genome sequencing and annotation.</title>
        <authorList>
            <consortium name="The Broad Institute Genomics Platform"/>
            <consortium name="The Broad Institute Genome Sequencing Center for Infectious Disease"/>
            <person name="Wu L."/>
            <person name="Ma J."/>
        </authorList>
    </citation>
    <scope>NUCLEOTIDE SEQUENCE [LARGE SCALE GENOMIC DNA]</scope>
    <source>
        <strain evidence="3">JCM 14331</strain>
    </source>
</reference>
<name>A0ABP3NH72_9GAMM</name>
<gene>
    <name evidence="2" type="ORF">GCM10009098_08270</name>
</gene>
<sequence>MPMLSSADSGTITIGSRAVTGIGTGSVIHHQAIQVVNPVTTQAFGLMPAKNGSKTNVIKNSAGPANKLA</sequence>
<keyword evidence="3" id="KW-1185">Reference proteome</keyword>
<organism evidence="2 3">
    <name type="scientific">Rheinheimera aquimaris</name>
    <dbReference type="NCBI Taxonomy" id="412437"/>
    <lineage>
        <taxon>Bacteria</taxon>
        <taxon>Pseudomonadati</taxon>
        <taxon>Pseudomonadota</taxon>
        <taxon>Gammaproteobacteria</taxon>
        <taxon>Chromatiales</taxon>
        <taxon>Chromatiaceae</taxon>
        <taxon>Rheinheimera</taxon>
    </lineage>
</organism>
<accession>A0ABP3NH72</accession>
<evidence type="ECO:0000313" key="2">
    <source>
        <dbReference type="EMBL" id="GAA0542954.1"/>
    </source>
</evidence>
<dbReference type="Proteomes" id="UP001501169">
    <property type="component" value="Unassembled WGS sequence"/>
</dbReference>
<comment type="caution">
    <text evidence="2">The sequence shown here is derived from an EMBL/GenBank/DDBJ whole genome shotgun (WGS) entry which is preliminary data.</text>
</comment>
<evidence type="ECO:0000313" key="3">
    <source>
        <dbReference type="Proteomes" id="UP001501169"/>
    </source>
</evidence>
<protein>
    <submittedName>
        <fullName evidence="2">Uncharacterized protein</fullName>
    </submittedName>
</protein>